<protein>
    <recommendedName>
        <fullName evidence="3">DJ-1/PfpI domain-containing protein</fullName>
    </recommendedName>
</protein>
<evidence type="ECO:0000313" key="4">
    <source>
        <dbReference type="EMBL" id="AUX46031.1"/>
    </source>
</evidence>
<dbReference type="EMBL" id="CP012673">
    <property type="protein sequence ID" value="AUX46031.1"/>
    <property type="molecule type" value="Genomic_DNA"/>
</dbReference>
<evidence type="ECO:0000256" key="1">
    <source>
        <dbReference type="ARBA" id="ARBA00004496"/>
    </source>
</evidence>
<dbReference type="GO" id="GO:1903189">
    <property type="term" value="P:glyoxal metabolic process"/>
    <property type="evidence" value="ECO:0007669"/>
    <property type="project" value="TreeGrafter"/>
</dbReference>
<evidence type="ECO:0000256" key="2">
    <source>
        <dbReference type="ARBA" id="ARBA00022490"/>
    </source>
</evidence>
<dbReference type="GO" id="GO:0010646">
    <property type="term" value="P:regulation of cell communication"/>
    <property type="evidence" value="ECO:0007669"/>
    <property type="project" value="UniProtKB-ARBA"/>
</dbReference>
<dbReference type="PANTHER" id="PTHR48094">
    <property type="entry name" value="PROTEIN/NUCLEIC ACID DEGLYCASE DJ-1-RELATED"/>
    <property type="match status" value="1"/>
</dbReference>
<organism evidence="4 5">
    <name type="scientific">Sorangium cellulosum</name>
    <name type="common">Polyangium cellulosum</name>
    <dbReference type="NCBI Taxonomy" id="56"/>
    <lineage>
        <taxon>Bacteria</taxon>
        <taxon>Pseudomonadati</taxon>
        <taxon>Myxococcota</taxon>
        <taxon>Polyangia</taxon>
        <taxon>Polyangiales</taxon>
        <taxon>Polyangiaceae</taxon>
        <taxon>Sorangium</taxon>
    </lineage>
</organism>
<dbReference type="GO" id="GO:0006979">
    <property type="term" value="P:response to oxidative stress"/>
    <property type="evidence" value="ECO:0007669"/>
    <property type="project" value="TreeGrafter"/>
</dbReference>
<dbReference type="PANTHER" id="PTHR48094:SF12">
    <property type="entry name" value="PARKINSON DISEASE PROTEIN 7 HOMOLOG"/>
    <property type="match status" value="1"/>
</dbReference>
<evidence type="ECO:0000313" key="5">
    <source>
        <dbReference type="Proteomes" id="UP000238348"/>
    </source>
</evidence>
<comment type="subcellular location">
    <subcellularLocation>
        <location evidence="1">Cytoplasm</location>
    </subcellularLocation>
</comment>
<feature type="domain" description="DJ-1/PfpI" evidence="3">
    <location>
        <begin position="9"/>
        <end position="170"/>
    </location>
</feature>
<evidence type="ECO:0000259" key="3">
    <source>
        <dbReference type="Pfam" id="PF01965"/>
    </source>
</evidence>
<dbReference type="NCBIfam" id="TIGR01383">
    <property type="entry name" value="not_thiJ"/>
    <property type="match status" value="1"/>
</dbReference>
<gene>
    <name evidence="4" type="ORF">SOCE26_075340</name>
</gene>
<dbReference type="InterPro" id="IPR050325">
    <property type="entry name" value="Prot/Nucl_acid_deglycase"/>
</dbReference>
<dbReference type="InterPro" id="IPR002818">
    <property type="entry name" value="DJ-1/PfpI"/>
</dbReference>
<dbReference type="GO" id="GO:0005737">
    <property type="term" value="C:cytoplasm"/>
    <property type="evidence" value="ECO:0007669"/>
    <property type="project" value="UniProtKB-SubCell"/>
</dbReference>
<dbReference type="InterPro" id="IPR006287">
    <property type="entry name" value="DJ-1"/>
</dbReference>
<dbReference type="Pfam" id="PF01965">
    <property type="entry name" value="DJ-1_PfpI"/>
    <property type="match status" value="1"/>
</dbReference>
<keyword evidence="2" id="KW-0963">Cytoplasm</keyword>
<dbReference type="Gene3D" id="3.40.50.880">
    <property type="match status" value="1"/>
</dbReference>
<dbReference type="AlphaFoldDB" id="A0A2L0F3F1"/>
<sequence length="189" mass="19250">MPAGMKTPRALVILAEGAEEMETTIVVDVLRRAEVEVVLAGLDGPGPVRCSRGVRLVPDVELAAATGDFDVVVLPGGKGGADRLAAAPAVGERLRAQAQAGRAVAAICAAPIALAAHGLFQGRKMACHPSVNDVVSAHGELVARPVVEDGQLVTSQGPGTAMAFALALVARLRGDDVVAKVRAPMMLPS</sequence>
<dbReference type="SUPFAM" id="SSF52317">
    <property type="entry name" value="Class I glutamine amidotransferase-like"/>
    <property type="match status" value="1"/>
</dbReference>
<dbReference type="Proteomes" id="UP000238348">
    <property type="component" value="Chromosome"/>
</dbReference>
<dbReference type="GO" id="GO:0023051">
    <property type="term" value="P:regulation of signaling"/>
    <property type="evidence" value="ECO:0007669"/>
    <property type="project" value="UniProtKB-ARBA"/>
</dbReference>
<dbReference type="InterPro" id="IPR029062">
    <property type="entry name" value="Class_I_gatase-like"/>
</dbReference>
<dbReference type="FunFam" id="3.40.50.880:FF:000022">
    <property type="entry name" value="protein deglycase DJ-1"/>
    <property type="match status" value="1"/>
</dbReference>
<proteinExistence type="predicted"/>
<accession>A0A2L0F3F1</accession>
<dbReference type="CDD" id="cd03135">
    <property type="entry name" value="GATase1_DJ-1"/>
    <property type="match status" value="1"/>
</dbReference>
<dbReference type="OrthoDB" id="9792284at2"/>
<name>A0A2L0F3F1_SORCE</name>
<reference evidence="4 5" key="1">
    <citation type="submission" date="2015-09" db="EMBL/GenBank/DDBJ databases">
        <title>Sorangium comparison.</title>
        <authorList>
            <person name="Zaburannyi N."/>
            <person name="Bunk B."/>
            <person name="Overmann J."/>
            <person name="Mueller R."/>
        </authorList>
    </citation>
    <scope>NUCLEOTIDE SEQUENCE [LARGE SCALE GENOMIC DNA]</scope>
    <source>
        <strain evidence="4 5">So ce26</strain>
    </source>
</reference>